<evidence type="ECO:0000313" key="2">
    <source>
        <dbReference type="EMBL" id="MBA9056684.1"/>
    </source>
</evidence>
<dbReference type="EMBL" id="JACJIJ010000002">
    <property type="protein sequence ID" value="MBA9056684.1"/>
    <property type="molecule type" value="Genomic_DNA"/>
</dbReference>
<proteinExistence type="predicted"/>
<reference evidence="2 3" key="1">
    <citation type="submission" date="2020-08" db="EMBL/GenBank/DDBJ databases">
        <title>Sequencing the genomes of 1000 actinobacteria strains.</title>
        <authorList>
            <person name="Klenk H.-P."/>
        </authorList>
    </citation>
    <scope>NUCLEOTIDE SEQUENCE [LARGE SCALE GENOMIC DNA]</scope>
    <source>
        <strain evidence="2 3">DSM 41827</strain>
    </source>
</reference>
<dbReference type="AlphaFoldDB" id="A0A7W3RPP8"/>
<protein>
    <submittedName>
        <fullName evidence="2">Uncharacterized protein</fullName>
    </submittedName>
</protein>
<evidence type="ECO:0000256" key="1">
    <source>
        <dbReference type="SAM" id="MobiDB-lite"/>
    </source>
</evidence>
<evidence type="ECO:0000313" key="3">
    <source>
        <dbReference type="Proteomes" id="UP000577386"/>
    </source>
</evidence>
<accession>A0A7W3RPP8</accession>
<dbReference type="SUPFAM" id="SSF53098">
    <property type="entry name" value="Ribonuclease H-like"/>
    <property type="match status" value="1"/>
</dbReference>
<organism evidence="2 3">
    <name type="scientific">Streptomyces murinus</name>
    <dbReference type="NCBI Taxonomy" id="33900"/>
    <lineage>
        <taxon>Bacteria</taxon>
        <taxon>Bacillati</taxon>
        <taxon>Actinomycetota</taxon>
        <taxon>Actinomycetes</taxon>
        <taxon>Kitasatosporales</taxon>
        <taxon>Streptomycetaceae</taxon>
        <taxon>Streptomyces</taxon>
    </lineage>
</organism>
<comment type="caution">
    <text evidence="2">The sequence shown here is derived from an EMBL/GenBank/DDBJ whole genome shotgun (WGS) entry which is preliminary data.</text>
</comment>
<sequence>MDTNRYGGYAPGYSTPPVKQLPPGGPRKVGVLDVDYARVAGQRLPERWDIDVVGLLVVERQEAAGIPGREIWRQVAFYAFRDRNLSGLNAAADEVDLIIGHNLFDGDYRCLRTYADRVDVGRLVAKTVDTLYAARHVVTGGLPRAANLGLTDLAHAQGLRDRAKKESRTEAHRGIKTFYDAEEDWFFQPVSDDCELMLELWLELVTSQRLRRVQKARESVEHLLGEEELRLLLKPQLTPAAFANLLMSRGTVYRQEGMARNETVARIHREIEQQRADGISVNRRLVATHRQRCMAPGDLRERQCDQLIPAAEMYCRDHRTKRRCRGNPTLDDKCMAVVRGDLAHCDWHRRTALYVLPGQRVIGDFSLALPLPGWDKGSDWGYDTGTRSFFARLYRNGDNISDSPTVWLVGVDPDLTDVVALTDAVQAATGQSRRDVVASLTVLTADQEMLRERAMATQDWEPAECEGPCPCGTSDCGHGEPCPNDECSGHDIHVMRNPRTDVDVTAWQDHFDCCEGCGASAFDIALPNRPWGEVCEDGTVTVYAGVSHYEFGACCR</sequence>
<name>A0A7W3RPP8_STRMR</name>
<dbReference type="Proteomes" id="UP000577386">
    <property type="component" value="Unassembled WGS sequence"/>
</dbReference>
<feature type="region of interest" description="Disordered" evidence="1">
    <location>
        <begin position="1"/>
        <end position="24"/>
    </location>
</feature>
<keyword evidence="3" id="KW-1185">Reference proteome</keyword>
<gene>
    <name evidence="2" type="ORF">HDA42_005862</name>
</gene>
<dbReference type="InterPro" id="IPR012337">
    <property type="entry name" value="RNaseH-like_sf"/>
</dbReference>